<sequence>MKVLALASMKGGVGKTSTAVNLAALAAGTGLRTLLWDLDPQAAATWSVGLEPEPGNATRTVVRGRREVSRLARNTKVPGLSVIPADETLRSLDIAMSERRHPARVLSKAVDRLSDAYDLVVVDTPPGPTLVLENLIALADLALVPVEPTPLSIRTLAQMQDFIGERTTNLPLAAFFSLLDETKVAQRHLYAEYRATDPVFLTTSIPHSTAVERLGFERRPTVMTSPASLASRRYRSLWAEVAERIGLD</sequence>
<dbReference type="InterPro" id="IPR025669">
    <property type="entry name" value="AAA_dom"/>
</dbReference>
<dbReference type="CDD" id="cd02042">
    <property type="entry name" value="ParAB_family"/>
    <property type="match status" value="1"/>
</dbReference>
<dbReference type="OrthoDB" id="69313at2"/>
<accession>R4Z670</accession>
<dbReference type="STRING" id="1229780.BN381_510002"/>
<dbReference type="AlphaFoldDB" id="R4Z670"/>
<proteinExistence type="predicted"/>
<dbReference type="InterPro" id="IPR027417">
    <property type="entry name" value="P-loop_NTPase"/>
</dbReference>
<feature type="domain" description="AAA" evidence="1">
    <location>
        <begin position="1"/>
        <end position="165"/>
    </location>
</feature>
<gene>
    <name evidence="2" type="ORF">BN381_510002</name>
</gene>
<organism evidence="2 3">
    <name type="scientific">Candidatus Neomicrothrix parvicella RN1</name>
    <dbReference type="NCBI Taxonomy" id="1229780"/>
    <lineage>
        <taxon>Bacteria</taxon>
        <taxon>Bacillati</taxon>
        <taxon>Actinomycetota</taxon>
        <taxon>Acidimicrobiia</taxon>
        <taxon>Acidimicrobiales</taxon>
        <taxon>Microthrixaceae</taxon>
        <taxon>Candidatus Neomicrothrix</taxon>
    </lineage>
</organism>
<dbReference type="PIRSF" id="PIRSF009320">
    <property type="entry name" value="Nuc_binding_HP_1000"/>
    <property type="match status" value="1"/>
</dbReference>
<dbReference type="Pfam" id="PF13614">
    <property type="entry name" value="AAA_31"/>
    <property type="match status" value="1"/>
</dbReference>
<dbReference type="Gene3D" id="3.40.50.300">
    <property type="entry name" value="P-loop containing nucleotide triphosphate hydrolases"/>
    <property type="match status" value="1"/>
</dbReference>
<dbReference type="RefSeq" id="WP_012229487.1">
    <property type="nucleotide sequence ID" value="NZ_HG422565.1"/>
</dbReference>
<dbReference type="PANTHER" id="PTHR13696">
    <property type="entry name" value="P-LOOP CONTAINING NUCLEOSIDE TRIPHOSPHATE HYDROLASE"/>
    <property type="match status" value="1"/>
</dbReference>
<comment type="caution">
    <text evidence="2">The sequence shown here is derived from an EMBL/GenBank/DDBJ whole genome shotgun (WGS) entry which is preliminary data.</text>
</comment>
<evidence type="ECO:0000313" key="2">
    <source>
        <dbReference type="EMBL" id="CCM65071.1"/>
    </source>
</evidence>
<dbReference type="PANTHER" id="PTHR13696:SF99">
    <property type="entry name" value="COBYRINIC ACID AC-DIAMIDE SYNTHASE"/>
    <property type="match status" value="1"/>
</dbReference>
<dbReference type="Proteomes" id="UP000018291">
    <property type="component" value="Unassembled WGS sequence"/>
</dbReference>
<keyword evidence="3" id="KW-1185">Reference proteome</keyword>
<dbReference type="SUPFAM" id="SSF52540">
    <property type="entry name" value="P-loop containing nucleoside triphosphate hydrolases"/>
    <property type="match status" value="1"/>
</dbReference>
<protein>
    <submittedName>
        <fullName evidence="2">Putative Cobyrinic acid a,c-diamide synthase</fullName>
    </submittedName>
</protein>
<evidence type="ECO:0000259" key="1">
    <source>
        <dbReference type="Pfam" id="PF13614"/>
    </source>
</evidence>
<dbReference type="HOGENOM" id="CLU_037612_1_4_11"/>
<reference evidence="2 3" key="1">
    <citation type="journal article" date="2013" name="ISME J.">
        <title>Metabolic model for the filamentous 'Candidatus Microthrix parvicella' based on genomic and metagenomic analyses.</title>
        <authorList>
            <person name="Jon McIlroy S."/>
            <person name="Kristiansen R."/>
            <person name="Albertsen M."/>
            <person name="Michael Karst S."/>
            <person name="Rossetti S."/>
            <person name="Lund Nielsen J."/>
            <person name="Tandoi V."/>
            <person name="James Seviour R."/>
            <person name="Nielsen P.H."/>
        </authorList>
    </citation>
    <scope>NUCLEOTIDE SEQUENCE [LARGE SCALE GENOMIC DNA]</scope>
    <source>
        <strain evidence="2 3">RN1</strain>
    </source>
</reference>
<name>R4Z670_9ACTN</name>
<evidence type="ECO:0000313" key="3">
    <source>
        <dbReference type="Proteomes" id="UP000018291"/>
    </source>
</evidence>
<dbReference type="InterPro" id="IPR050678">
    <property type="entry name" value="DNA_Partitioning_ATPase"/>
</dbReference>
<dbReference type="eggNOG" id="COG1192">
    <property type="taxonomic scope" value="Bacteria"/>
</dbReference>
<dbReference type="EMBL" id="CANL01000047">
    <property type="protein sequence ID" value="CCM65071.1"/>
    <property type="molecule type" value="Genomic_DNA"/>
</dbReference>